<organism evidence="1 2">
    <name type="scientific">Cucurbitaria berberidis CBS 394.84</name>
    <dbReference type="NCBI Taxonomy" id="1168544"/>
    <lineage>
        <taxon>Eukaryota</taxon>
        <taxon>Fungi</taxon>
        <taxon>Dikarya</taxon>
        <taxon>Ascomycota</taxon>
        <taxon>Pezizomycotina</taxon>
        <taxon>Dothideomycetes</taxon>
        <taxon>Pleosporomycetidae</taxon>
        <taxon>Pleosporales</taxon>
        <taxon>Pleosporineae</taxon>
        <taxon>Cucurbitariaceae</taxon>
        <taxon>Cucurbitaria</taxon>
    </lineage>
</organism>
<dbReference type="AlphaFoldDB" id="A0A9P4G873"/>
<accession>A0A9P4G873</accession>
<dbReference type="Proteomes" id="UP000800039">
    <property type="component" value="Unassembled WGS sequence"/>
</dbReference>
<evidence type="ECO:0008006" key="3">
    <source>
        <dbReference type="Google" id="ProtNLM"/>
    </source>
</evidence>
<dbReference type="PANTHER" id="PTHR37540:SF5">
    <property type="entry name" value="TRANSCRIPTION FACTOR DOMAIN-CONTAINING PROTEIN"/>
    <property type="match status" value="1"/>
</dbReference>
<keyword evidence="2" id="KW-1185">Reference proteome</keyword>
<name>A0A9P4G873_9PLEO</name>
<dbReference type="OrthoDB" id="3796409at2759"/>
<comment type="caution">
    <text evidence="1">The sequence shown here is derived from an EMBL/GenBank/DDBJ whole genome shotgun (WGS) entry which is preliminary data.</text>
</comment>
<protein>
    <recommendedName>
        <fullName evidence="3">Transcription factor domain-containing protein</fullName>
    </recommendedName>
</protein>
<dbReference type="GeneID" id="63846766"/>
<sequence length="554" mass="62756">MSQKDKGRQFFQQMQPTFSIELPKNTVTKLEFLDHSDPDKDTVVRKKAREWVNKNKATSKHNRHVQWLSRAKMIKGVAKEADETRAQLEMIKREEFVIVLDPHSAVNTKCLDPFNLLPDIGRNYDHILHFFLALCPDEIPCSDDKYSDLSKHALVPFSSDNTVLGNMAKHEASFILWLYATALVRAGVWGRANTEELRWFYGKTLTALQDVLKKETESGEYSDHLLNCLSCITATACCSGMFQTAEVHRDALIRVLTLRGGGDIVKGIQSATPWTFKAVQWCEIVVAAQLVQVPKIPYLPYVPSSPAPKQAALEAARLTSITLASLPHLSEPLHKIIHLLHHLGIAHARPPVGKKIDTYVIQPLYDAEYALLQILAAQKIPGHGFSVTEVLLAEAFQLYFWTGPRTLPLQTRVCDLLLLRTRRALLPLLCDFTPDSKLENMPTTTSTFDQVTQLILENTETFTPRPSYHSQETQNAIIWSLALGSVVSISFYKSEYSWFKAQLSLELQAVGLDKSEQRYQDFLNLFPATDGFPSIDLRTLYAEFDTKRLWELED</sequence>
<reference evidence="1" key="1">
    <citation type="submission" date="2020-01" db="EMBL/GenBank/DDBJ databases">
        <authorList>
            <consortium name="DOE Joint Genome Institute"/>
            <person name="Haridas S."/>
            <person name="Albert R."/>
            <person name="Binder M."/>
            <person name="Bloem J."/>
            <person name="Labutti K."/>
            <person name="Salamov A."/>
            <person name="Andreopoulos B."/>
            <person name="Baker S.E."/>
            <person name="Barry K."/>
            <person name="Bills G."/>
            <person name="Bluhm B.H."/>
            <person name="Cannon C."/>
            <person name="Castanera R."/>
            <person name="Culley D.E."/>
            <person name="Daum C."/>
            <person name="Ezra D."/>
            <person name="Gonzalez J.B."/>
            <person name="Henrissat B."/>
            <person name="Kuo A."/>
            <person name="Liang C."/>
            <person name="Lipzen A."/>
            <person name="Lutzoni F."/>
            <person name="Magnuson J."/>
            <person name="Mondo S."/>
            <person name="Nolan M."/>
            <person name="Ohm R."/>
            <person name="Pangilinan J."/>
            <person name="Park H.-J."/>
            <person name="Ramirez L."/>
            <person name="Alfaro M."/>
            <person name="Sun H."/>
            <person name="Tritt A."/>
            <person name="Yoshinaga Y."/>
            <person name="Zwiers L.-H."/>
            <person name="Turgeon B.G."/>
            <person name="Goodwin S.B."/>
            <person name="Spatafora J.W."/>
            <person name="Crous P.W."/>
            <person name="Grigoriev I.V."/>
        </authorList>
    </citation>
    <scope>NUCLEOTIDE SEQUENCE</scope>
    <source>
        <strain evidence="1">CBS 394.84</strain>
    </source>
</reference>
<dbReference type="RefSeq" id="XP_040783390.1">
    <property type="nucleotide sequence ID" value="XM_040929514.1"/>
</dbReference>
<dbReference type="PANTHER" id="PTHR37540">
    <property type="entry name" value="TRANSCRIPTION FACTOR (ACR-2), PUTATIVE-RELATED-RELATED"/>
    <property type="match status" value="1"/>
</dbReference>
<evidence type="ECO:0000313" key="1">
    <source>
        <dbReference type="EMBL" id="KAF1840827.1"/>
    </source>
</evidence>
<dbReference type="EMBL" id="ML976619">
    <property type="protein sequence ID" value="KAF1840827.1"/>
    <property type="molecule type" value="Genomic_DNA"/>
</dbReference>
<proteinExistence type="predicted"/>
<gene>
    <name evidence="1" type="ORF">K460DRAFT_294785</name>
</gene>
<evidence type="ECO:0000313" key="2">
    <source>
        <dbReference type="Proteomes" id="UP000800039"/>
    </source>
</evidence>